<feature type="transmembrane region" description="Helical" evidence="8">
    <location>
        <begin position="224"/>
        <end position="247"/>
    </location>
</feature>
<evidence type="ECO:0000313" key="11">
    <source>
        <dbReference type="Proteomes" id="UP000029554"/>
    </source>
</evidence>
<feature type="domain" description="ABC transmembrane type-2" evidence="9">
    <location>
        <begin position="136"/>
        <end position="372"/>
    </location>
</feature>
<keyword evidence="4" id="KW-1003">Cell membrane</keyword>
<gene>
    <name evidence="10" type="ORF">LG45_05075</name>
</gene>
<proteinExistence type="inferred from homology"/>
<keyword evidence="11" id="KW-1185">Reference proteome</keyword>
<dbReference type="PROSITE" id="PS51012">
    <property type="entry name" value="ABC_TM2"/>
    <property type="match status" value="1"/>
</dbReference>
<dbReference type="InterPro" id="IPR051449">
    <property type="entry name" value="ABC-2_transporter_component"/>
</dbReference>
<accession>A0A095SWQ4</accession>
<keyword evidence="3" id="KW-0813">Transport</keyword>
<evidence type="ECO:0000256" key="4">
    <source>
        <dbReference type="ARBA" id="ARBA00022475"/>
    </source>
</evidence>
<feature type="transmembrane region" description="Helical" evidence="8">
    <location>
        <begin position="347"/>
        <end position="369"/>
    </location>
</feature>
<evidence type="ECO:0000256" key="2">
    <source>
        <dbReference type="ARBA" id="ARBA00007783"/>
    </source>
</evidence>
<evidence type="ECO:0000259" key="9">
    <source>
        <dbReference type="PROSITE" id="PS51012"/>
    </source>
</evidence>
<evidence type="ECO:0000256" key="8">
    <source>
        <dbReference type="SAM" id="Phobius"/>
    </source>
</evidence>
<feature type="transmembrane region" description="Helical" evidence="8">
    <location>
        <begin position="259"/>
        <end position="280"/>
    </location>
</feature>
<dbReference type="OrthoDB" id="9808686at2"/>
<dbReference type="PANTHER" id="PTHR30294">
    <property type="entry name" value="MEMBRANE COMPONENT OF ABC TRANSPORTER YHHJ-RELATED"/>
    <property type="match status" value="1"/>
</dbReference>
<evidence type="ECO:0000256" key="5">
    <source>
        <dbReference type="ARBA" id="ARBA00022692"/>
    </source>
</evidence>
<reference evidence="10 11" key="1">
    <citation type="submission" date="2014-09" db="EMBL/GenBank/DDBJ databases">
        <title>Whole Genome Shotgun of Flavobacterium aquatile LMG 4008.</title>
        <authorList>
            <person name="Gale A.N."/>
            <person name="Pipes S.E."/>
            <person name="Newman J.D."/>
        </authorList>
    </citation>
    <scope>NUCLEOTIDE SEQUENCE [LARGE SCALE GENOMIC DNA]</scope>
    <source>
        <strain evidence="10 11">LMG 4008</strain>
    </source>
</reference>
<feature type="transmembrane region" description="Helical" evidence="8">
    <location>
        <begin position="180"/>
        <end position="203"/>
    </location>
</feature>
<name>A0A095SWQ4_9FLAO</name>
<dbReference type="GO" id="GO:0140359">
    <property type="term" value="F:ABC-type transporter activity"/>
    <property type="evidence" value="ECO:0007669"/>
    <property type="project" value="InterPro"/>
</dbReference>
<dbReference type="Pfam" id="PF12698">
    <property type="entry name" value="ABC2_membrane_3"/>
    <property type="match status" value="1"/>
</dbReference>
<dbReference type="STRING" id="1453498.LG45_05075"/>
<dbReference type="GO" id="GO:0005886">
    <property type="term" value="C:plasma membrane"/>
    <property type="evidence" value="ECO:0007669"/>
    <property type="project" value="UniProtKB-SubCell"/>
</dbReference>
<evidence type="ECO:0000256" key="7">
    <source>
        <dbReference type="ARBA" id="ARBA00023136"/>
    </source>
</evidence>
<comment type="caution">
    <text evidence="10">The sequence shown here is derived from an EMBL/GenBank/DDBJ whole genome shotgun (WGS) entry which is preliminary data.</text>
</comment>
<evidence type="ECO:0000313" key="10">
    <source>
        <dbReference type="EMBL" id="KGD69007.1"/>
    </source>
</evidence>
<dbReference type="eggNOG" id="COG0842">
    <property type="taxonomic scope" value="Bacteria"/>
</dbReference>
<evidence type="ECO:0000256" key="3">
    <source>
        <dbReference type="ARBA" id="ARBA00022448"/>
    </source>
</evidence>
<evidence type="ECO:0000256" key="6">
    <source>
        <dbReference type="ARBA" id="ARBA00022989"/>
    </source>
</evidence>
<dbReference type="EMBL" id="JRHH01000002">
    <property type="protein sequence ID" value="KGD69007.1"/>
    <property type="molecule type" value="Genomic_DNA"/>
</dbReference>
<evidence type="ECO:0000256" key="1">
    <source>
        <dbReference type="ARBA" id="ARBA00004651"/>
    </source>
</evidence>
<keyword evidence="6 8" id="KW-1133">Transmembrane helix</keyword>
<protein>
    <submittedName>
        <fullName evidence="10">ABC transporter permease</fullName>
    </submittedName>
</protein>
<keyword evidence="5 8" id="KW-0812">Transmembrane</keyword>
<keyword evidence="7 8" id="KW-0472">Membrane</keyword>
<feature type="transmembrane region" description="Helical" evidence="8">
    <location>
        <begin position="292"/>
        <end position="311"/>
    </location>
</feature>
<dbReference type="AlphaFoldDB" id="A0A095SWQ4"/>
<sequence length="373" mass="42775">MKTILFIIQKEFKQIFRDKSMLQLIFILPILQLLILSNAATFDVKNISITFVDNDQSRDSRELINAFKASTYFKVTEPYYSEKEAVEEMQKGKTDIIVTFPIHFNRDLQKEQKASVSVSINAIDAATAGVENVYVTQILNTYNQNIQMQSKYFSENKEVTQNIMVIPSFWYNNTLNYKTFMVPGILVLLVTMLTLFLSSMNIVREKELGTLEQINVTPIKKYQFIIGKLFPFWILGLVILTVGLLIAKLVFNVPMLGSIFLVYGFTSVYLLLILGFGLYISNHTETQQQAMFIAWFFMVIFILMSGLFTPIESMPKWAQNLTLLNPIRYFVEFIRMVLLKGSGISEVLPNLLIVSGFAVFVNGMAVWSYKKSN</sequence>
<dbReference type="InterPro" id="IPR013525">
    <property type="entry name" value="ABC2_TM"/>
</dbReference>
<comment type="subcellular location">
    <subcellularLocation>
        <location evidence="1">Cell membrane</location>
        <topology evidence="1">Multi-pass membrane protein</topology>
    </subcellularLocation>
</comment>
<dbReference type="Gene3D" id="3.40.1710.10">
    <property type="entry name" value="abc type-2 transporter like domain"/>
    <property type="match status" value="1"/>
</dbReference>
<dbReference type="RefSeq" id="WP_035124942.1">
    <property type="nucleotide sequence ID" value="NZ_JRHH01000002.1"/>
</dbReference>
<organism evidence="10 11">
    <name type="scientific">Flavobacterium aquatile LMG 4008 = ATCC 11947</name>
    <dbReference type="NCBI Taxonomy" id="1453498"/>
    <lineage>
        <taxon>Bacteria</taxon>
        <taxon>Pseudomonadati</taxon>
        <taxon>Bacteroidota</taxon>
        <taxon>Flavobacteriia</taxon>
        <taxon>Flavobacteriales</taxon>
        <taxon>Flavobacteriaceae</taxon>
        <taxon>Flavobacterium</taxon>
    </lineage>
</organism>
<dbReference type="InterPro" id="IPR047817">
    <property type="entry name" value="ABC2_TM_bact-type"/>
</dbReference>
<comment type="similarity">
    <text evidence="2">Belongs to the ABC-2 integral membrane protein family.</text>
</comment>
<dbReference type="PANTHER" id="PTHR30294:SF29">
    <property type="entry name" value="MULTIDRUG ABC TRANSPORTER PERMEASE YBHS-RELATED"/>
    <property type="match status" value="1"/>
</dbReference>
<dbReference type="Proteomes" id="UP000029554">
    <property type="component" value="Unassembled WGS sequence"/>
</dbReference>